<dbReference type="AlphaFoldDB" id="A0A1E3WEU7"/>
<dbReference type="RefSeq" id="WP_083239658.1">
    <property type="nucleotide sequence ID" value="NZ_MDCJ01000007.1"/>
</dbReference>
<gene>
    <name evidence="2" type="ORF">VSF3289_03437</name>
</gene>
<dbReference type="Proteomes" id="UP000095131">
    <property type="component" value="Unassembled WGS sequence"/>
</dbReference>
<sequence length="128" mass="15015">MTLIHSFKIAAGLLLTLFIWHYFFLADQVENLKVDNAELQSFIVLKQQETTTLSLQIDGLIEDKVNAQIELDNTLQFERERKEQLRQRVSALEKELENERCFDLPIKYPSDWVSGYPSRDALSVQRDR</sequence>
<evidence type="ECO:0000313" key="3">
    <source>
        <dbReference type="Proteomes" id="UP000095131"/>
    </source>
</evidence>
<evidence type="ECO:0000313" key="2">
    <source>
        <dbReference type="EMBL" id="ODS04306.1"/>
    </source>
</evidence>
<comment type="caution">
    <text evidence="2">The sequence shown here is derived from an EMBL/GenBank/DDBJ whole genome shotgun (WGS) entry which is preliminary data.</text>
</comment>
<protein>
    <submittedName>
        <fullName evidence="2">Uncharacterized protein</fullName>
    </submittedName>
</protein>
<dbReference type="OrthoDB" id="5906142at2"/>
<proteinExistence type="predicted"/>
<reference evidence="2 3" key="1">
    <citation type="submission" date="2016-08" db="EMBL/GenBank/DDBJ databases">
        <title>Genome sequencing of Vibrio scophthalmi strain FP3289, an isolated from Paralichthys olivaceus.</title>
        <authorList>
            <person name="Han H.-J."/>
        </authorList>
    </citation>
    <scope>NUCLEOTIDE SEQUENCE [LARGE SCALE GENOMIC DNA]</scope>
    <source>
        <strain evidence="2 3">FP3289</strain>
    </source>
</reference>
<dbReference type="EMBL" id="MDCJ01000007">
    <property type="protein sequence ID" value="ODS04306.1"/>
    <property type="molecule type" value="Genomic_DNA"/>
</dbReference>
<organism evidence="2 3">
    <name type="scientific">Vibrio scophthalmi</name>
    <dbReference type="NCBI Taxonomy" id="45658"/>
    <lineage>
        <taxon>Bacteria</taxon>
        <taxon>Pseudomonadati</taxon>
        <taxon>Pseudomonadota</taxon>
        <taxon>Gammaproteobacteria</taxon>
        <taxon>Vibrionales</taxon>
        <taxon>Vibrionaceae</taxon>
        <taxon>Vibrio</taxon>
    </lineage>
</organism>
<keyword evidence="1" id="KW-0175">Coiled coil</keyword>
<name>A0A1E3WEU7_9VIBR</name>
<evidence type="ECO:0000256" key="1">
    <source>
        <dbReference type="SAM" id="Coils"/>
    </source>
</evidence>
<accession>A0A1E3WEU7</accession>
<feature type="coiled-coil region" evidence="1">
    <location>
        <begin position="68"/>
        <end position="102"/>
    </location>
</feature>